<proteinExistence type="predicted"/>
<evidence type="ECO:0000256" key="1">
    <source>
        <dbReference type="SAM" id="SignalP"/>
    </source>
</evidence>
<keyword evidence="3" id="KW-1185">Reference proteome</keyword>
<name>A0A2J6QLS3_9HELO</name>
<sequence>MLLVRTLLPLLLAFTFTSAIPVSGITRSASTILSDIDSIDSDFDSISSDVSTFTQTVVAWNGNILGLAALVLILQKLESDLTTTAYDIASSGTFDSADSKSIFLSVTTLTPTFGTLLNDLDAKASTIASIGHTSDFASLLSTLTTRTGTLFTACKENLNLDSADSASLATLQAYIDGAFATANANF</sequence>
<reference evidence="2 3" key="1">
    <citation type="submission" date="2016-05" db="EMBL/GenBank/DDBJ databases">
        <title>A degradative enzymes factory behind the ericoid mycorrhizal symbiosis.</title>
        <authorList>
            <consortium name="DOE Joint Genome Institute"/>
            <person name="Martino E."/>
            <person name="Morin E."/>
            <person name="Grelet G."/>
            <person name="Kuo A."/>
            <person name="Kohler A."/>
            <person name="Daghino S."/>
            <person name="Barry K."/>
            <person name="Choi C."/>
            <person name="Cichocki N."/>
            <person name="Clum A."/>
            <person name="Copeland A."/>
            <person name="Hainaut M."/>
            <person name="Haridas S."/>
            <person name="Labutti K."/>
            <person name="Lindquist E."/>
            <person name="Lipzen A."/>
            <person name="Khouja H.-R."/>
            <person name="Murat C."/>
            <person name="Ohm R."/>
            <person name="Olson A."/>
            <person name="Spatafora J."/>
            <person name="Veneault-Fourrey C."/>
            <person name="Henrissat B."/>
            <person name="Grigoriev I."/>
            <person name="Martin F."/>
            <person name="Perotto S."/>
        </authorList>
    </citation>
    <scope>NUCLEOTIDE SEQUENCE [LARGE SCALE GENOMIC DNA]</scope>
    <source>
        <strain evidence="2 3">UAMH 7357</strain>
    </source>
</reference>
<dbReference type="Pfam" id="PF12296">
    <property type="entry name" value="HsbA"/>
    <property type="match status" value="1"/>
</dbReference>
<evidence type="ECO:0000313" key="2">
    <source>
        <dbReference type="EMBL" id="PMD27186.1"/>
    </source>
</evidence>
<dbReference type="STRING" id="1745343.A0A2J6QLS3"/>
<accession>A0A2J6QLS3</accession>
<feature type="signal peptide" evidence="1">
    <location>
        <begin position="1"/>
        <end position="19"/>
    </location>
</feature>
<dbReference type="Proteomes" id="UP000235672">
    <property type="component" value="Unassembled WGS sequence"/>
</dbReference>
<feature type="chain" id="PRO_5014329625" description="Hydrophobic surface binding protein A" evidence="1">
    <location>
        <begin position="20"/>
        <end position="186"/>
    </location>
</feature>
<dbReference type="AlphaFoldDB" id="A0A2J6QLS3"/>
<evidence type="ECO:0008006" key="4">
    <source>
        <dbReference type="Google" id="ProtNLM"/>
    </source>
</evidence>
<keyword evidence="1" id="KW-0732">Signal</keyword>
<gene>
    <name evidence="2" type="ORF">NA56DRAFT_743524</name>
</gene>
<dbReference type="PANTHER" id="PTHR38123:SF1">
    <property type="entry name" value="HYDROPHOBIC SURFACE BINDING PROTEIN"/>
    <property type="match status" value="1"/>
</dbReference>
<dbReference type="PANTHER" id="PTHR38123">
    <property type="entry name" value="CELL WALL SERINE-THREONINE-RICH GALACTOMANNOPROTEIN MP1 (AFU_ORTHOLOGUE AFUA_4G03240)"/>
    <property type="match status" value="1"/>
</dbReference>
<dbReference type="GO" id="GO:0005576">
    <property type="term" value="C:extracellular region"/>
    <property type="evidence" value="ECO:0007669"/>
    <property type="project" value="TreeGrafter"/>
</dbReference>
<dbReference type="OrthoDB" id="3485059at2759"/>
<dbReference type="InterPro" id="IPR021054">
    <property type="entry name" value="Cell_wall_mannoprotein_1"/>
</dbReference>
<organism evidence="2 3">
    <name type="scientific">Hyaloscypha hepaticicola</name>
    <dbReference type="NCBI Taxonomy" id="2082293"/>
    <lineage>
        <taxon>Eukaryota</taxon>
        <taxon>Fungi</taxon>
        <taxon>Dikarya</taxon>
        <taxon>Ascomycota</taxon>
        <taxon>Pezizomycotina</taxon>
        <taxon>Leotiomycetes</taxon>
        <taxon>Helotiales</taxon>
        <taxon>Hyaloscyphaceae</taxon>
        <taxon>Hyaloscypha</taxon>
    </lineage>
</organism>
<protein>
    <recommendedName>
        <fullName evidence="4">Hydrophobic surface binding protein A</fullName>
    </recommendedName>
</protein>
<evidence type="ECO:0000313" key="3">
    <source>
        <dbReference type="Proteomes" id="UP000235672"/>
    </source>
</evidence>
<dbReference type="EMBL" id="KZ613466">
    <property type="protein sequence ID" value="PMD27186.1"/>
    <property type="molecule type" value="Genomic_DNA"/>
</dbReference>